<sequence length="82" mass="8487">MDGGQMRIGGFAGTVVLIWLLIGAVAAWQRGYFSGTETSCAAAGTIAATTLFGPLNYLGFNPVVSDCHLPEPSSLREIGAIV</sequence>
<organism evidence="1 2">
    <name type="scientific">Mycolicibacter longobardus</name>
    <dbReference type="NCBI Taxonomy" id="1108812"/>
    <lineage>
        <taxon>Bacteria</taxon>
        <taxon>Bacillati</taxon>
        <taxon>Actinomycetota</taxon>
        <taxon>Actinomycetes</taxon>
        <taxon>Mycobacteriales</taxon>
        <taxon>Mycobacteriaceae</taxon>
        <taxon>Mycolicibacter</taxon>
    </lineage>
</organism>
<evidence type="ECO:0000313" key="1">
    <source>
        <dbReference type="EMBL" id="ORW06981.1"/>
    </source>
</evidence>
<proteinExistence type="predicted"/>
<protein>
    <submittedName>
        <fullName evidence="1">Uncharacterized protein</fullName>
    </submittedName>
</protein>
<evidence type="ECO:0000313" key="2">
    <source>
        <dbReference type="Proteomes" id="UP000193866"/>
    </source>
</evidence>
<dbReference type="Proteomes" id="UP000193866">
    <property type="component" value="Unassembled WGS sequence"/>
</dbReference>
<dbReference type="OrthoDB" id="4950701at2"/>
<comment type="caution">
    <text evidence="1">The sequence shown here is derived from an EMBL/GenBank/DDBJ whole genome shotgun (WGS) entry which is preliminary data.</text>
</comment>
<reference evidence="1 2" key="1">
    <citation type="submission" date="2016-01" db="EMBL/GenBank/DDBJ databases">
        <title>The new phylogeny of the genus Mycobacterium.</title>
        <authorList>
            <person name="Tarcisio F."/>
            <person name="Conor M."/>
            <person name="Antonella G."/>
            <person name="Elisabetta G."/>
            <person name="Giulia F.S."/>
            <person name="Sara T."/>
            <person name="Anna F."/>
            <person name="Clotilde B."/>
            <person name="Roberto B."/>
            <person name="Veronica D.S."/>
            <person name="Fabio R."/>
            <person name="Monica P."/>
            <person name="Olivier J."/>
            <person name="Enrico T."/>
            <person name="Nicola S."/>
        </authorList>
    </citation>
    <scope>NUCLEOTIDE SEQUENCE [LARGE SCALE GENOMIC DNA]</scope>
    <source>
        <strain evidence="1 2">DSM 45394</strain>
    </source>
</reference>
<name>A0A1X1Y7J9_9MYCO</name>
<dbReference type="EMBL" id="LQPG01000055">
    <property type="protein sequence ID" value="ORW06981.1"/>
    <property type="molecule type" value="Genomic_DNA"/>
</dbReference>
<dbReference type="AlphaFoldDB" id="A0A1X1Y7J9"/>
<keyword evidence="2" id="KW-1185">Reference proteome</keyword>
<accession>A0A1X1Y7J9</accession>
<dbReference type="STRING" id="1108812.AWC16_22310"/>
<gene>
    <name evidence="1" type="ORF">AWC16_22310</name>
</gene>